<name>A0A674JMJ7_9SAUR</name>
<dbReference type="PANTHER" id="PTHR35972">
    <property type="entry name" value="SINGLE-PASS MEMBRANE AND COILED-COIL DOMAIN-CONTAINING PROTEIN 3"/>
    <property type="match status" value="1"/>
</dbReference>
<feature type="transmembrane region" description="Helical" evidence="1">
    <location>
        <begin position="149"/>
        <end position="176"/>
    </location>
</feature>
<dbReference type="AlphaFoldDB" id="A0A674JMJ7"/>
<accession>A0A674JMJ7</accession>
<evidence type="ECO:0000313" key="2">
    <source>
        <dbReference type="Ensembl" id="ENSTMTP00000022570.1"/>
    </source>
</evidence>
<dbReference type="InterPro" id="IPR027895">
    <property type="entry name" value="DUF4533"/>
</dbReference>
<keyword evidence="1" id="KW-1133">Transmembrane helix</keyword>
<keyword evidence="1" id="KW-0472">Membrane</keyword>
<evidence type="ECO:0000256" key="1">
    <source>
        <dbReference type="SAM" id="Phobius"/>
    </source>
</evidence>
<sequence length="225" mass="24876">MALSDALYPGNPARRNMVVRLHQELINCVELNFDATNELIGALNTHCQCKLQPIKMNKNGTIRENCDVFLAAIKSIQDIMQVIDGRLKSNVDPDLYRKLHDFQETDTTKMQILRSRVAGVSGLTGTVAMGIFIKLALSQVTTRVLSQTTMIVAKLGACVIGSVAGVLLGVGVDLILSTILGARERDQLEVAIRELKTLVNEYKPASKEYYKTATSWILREARCLK</sequence>
<dbReference type="Proteomes" id="UP000472274">
    <property type="component" value="Unplaced"/>
</dbReference>
<gene>
    <name evidence="2" type="primary">LOC112125308</name>
</gene>
<reference evidence="2" key="2">
    <citation type="submission" date="2025-09" db="UniProtKB">
        <authorList>
            <consortium name="Ensembl"/>
        </authorList>
    </citation>
    <scope>IDENTIFICATION</scope>
</reference>
<proteinExistence type="predicted"/>
<dbReference type="InParanoid" id="A0A674JMJ7"/>
<dbReference type="Ensembl" id="ENSTMTT00000023371.1">
    <property type="protein sequence ID" value="ENSTMTP00000022570.1"/>
    <property type="gene ID" value="ENSTMTG00000016510.1"/>
</dbReference>
<keyword evidence="3" id="KW-1185">Reference proteome</keyword>
<evidence type="ECO:0000313" key="3">
    <source>
        <dbReference type="Proteomes" id="UP000472274"/>
    </source>
</evidence>
<dbReference type="PANTHER" id="PTHR35972:SF1">
    <property type="entry name" value="SINGLE-PASS MEMBRANE AND COILED-COIL DOMAIN-CONTAINING PROTEIN 3"/>
    <property type="match status" value="1"/>
</dbReference>
<dbReference type="InterPro" id="IPR040004">
    <property type="entry name" value="SMCO3"/>
</dbReference>
<feature type="transmembrane region" description="Helical" evidence="1">
    <location>
        <begin position="117"/>
        <end position="137"/>
    </location>
</feature>
<protein>
    <submittedName>
        <fullName evidence="2">Single-pass membrane and coiled-coil domain-containing protein 3-like</fullName>
    </submittedName>
</protein>
<dbReference type="Pfam" id="PF15047">
    <property type="entry name" value="DUF4533"/>
    <property type="match status" value="1"/>
</dbReference>
<reference evidence="2" key="1">
    <citation type="submission" date="2025-08" db="UniProtKB">
        <authorList>
            <consortium name="Ensembl"/>
        </authorList>
    </citation>
    <scope>IDENTIFICATION</scope>
</reference>
<dbReference type="GeneTree" id="ENSGT00390000013440"/>
<keyword evidence="1" id="KW-0812">Transmembrane</keyword>
<organism evidence="2 3">
    <name type="scientific">Terrapene triunguis</name>
    <name type="common">Three-toed box turtle</name>
    <dbReference type="NCBI Taxonomy" id="2587831"/>
    <lineage>
        <taxon>Eukaryota</taxon>
        <taxon>Metazoa</taxon>
        <taxon>Chordata</taxon>
        <taxon>Craniata</taxon>
        <taxon>Vertebrata</taxon>
        <taxon>Euteleostomi</taxon>
        <taxon>Archelosauria</taxon>
        <taxon>Testudinata</taxon>
        <taxon>Testudines</taxon>
        <taxon>Cryptodira</taxon>
        <taxon>Durocryptodira</taxon>
        <taxon>Testudinoidea</taxon>
        <taxon>Emydidae</taxon>
        <taxon>Terrapene</taxon>
    </lineage>
</organism>